<evidence type="ECO:0000256" key="1">
    <source>
        <dbReference type="ARBA" id="ARBA00000824"/>
    </source>
</evidence>
<dbReference type="PANTHER" id="PTHR21022">
    <property type="entry name" value="PREPHENATE DEHYDRATASE P PROTEIN"/>
    <property type="match status" value="1"/>
</dbReference>
<dbReference type="Proteomes" id="UP000018296">
    <property type="component" value="Unassembled WGS sequence"/>
</dbReference>
<dbReference type="InterPro" id="IPR045865">
    <property type="entry name" value="ACT-like_dom_sf"/>
</dbReference>
<evidence type="ECO:0000256" key="15">
    <source>
        <dbReference type="ARBA" id="ARBA00023268"/>
    </source>
</evidence>
<dbReference type="CDD" id="cd13631">
    <property type="entry name" value="PBP2_Ct-PDT_like"/>
    <property type="match status" value="1"/>
</dbReference>
<dbReference type="InterPro" id="IPR036263">
    <property type="entry name" value="Chorismate_II_sf"/>
</dbReference>
<comment type="function">
    <text evidence="2">Catalyzes the Claisen rearrangement of chorismate to prephenate and the decarboxylation/dehydration of prephenate to phenylpyruvate.</text>
</comment>
<dbReference type="eggNOG" id="COG0077">
    <property type="taxonomic scope" value="Bacteria"/>
</dbReference>
<dbReference type="UniPathway" id="UPA00121">
    <property type="reaction ID" value="UER00345"/>
</dbReference>
<dbReference type="RefSeq" id="WP_023510307.1">
    <property type="nucleotide sequence ID" value="NZ_AWTC01000009.1"/>
</dbReference>
<evidence type="ECO:0000313" key="24">
    <source>
        <dbReference type="Proteomes" id="UP000018296"/>
    </source>
</evidence>
<dbReference type="Pfam" id="PF01817">
    <property type="entry name" value="CM_2"/>
    <property type="match status" value="1"/>
</dbReference>
<dbReference type="PIRSF" id="PIRSF001500">
    <property type="entry name" value="Chor_mut_pdt_Ppr"/>
    <property type="match status" value="1"/>
</dbReference>
<keyword evidence="15" id="KW-0511">Multifunctional enzyme</keyword>
<feature type="domain" description="ACT" evidence="22">
    <location>
        <begin position="295"/>
        <end position="372"/>
    </location>
</feature>
<dbReference type="InterPro" id="IPR002701">
    <property type="entry name" value="CM_II_prokaryot"/>
</dbReference>
<dbReference type="OrthoDB" id="9802281at2"/>
<dbReference type="AlphaFoldDB" id="V6IWZ6"/>
<keyword evidence="10" id="KW-0028">Amino-acid biosynthesis</keyword>
<comment type="pathway">
    <text evidence="4">Amino-acid biosynthesis; L-phenylalanine biosynthesis; phenylpyruvate from prephenate: step 1/1.</text>
</comment>
<dbReference type="CDD" id="cd04905">
    <property type="entry name" value="ACT_CM-PDT"/>
    <property type="match status" value="1"/>
</dbReference>
<dbReference type="PROSITE" id="PS51671">
    <property type="entry name" value="ACT"/>
    <property type="match status" value="1"/>
</dbReference>
<dbReference type="PROSITE" id="PS51168">
    <property type="entry name" value="CHORISMATE_MUT_2"/>
    <property type="match status" value="1"/>
</dbReference>
<evidence type="ECO:0000256" key="4">
    <source>
        <dbReference type="ARBA" id="ARBA00004741"/>
    </source>
</evidence>
<comment type="pathway">
    <text evidence="5">Metabolic intermediate biosynthesis; prephenate biosynthesis; prephenate from chorismate: step 1/1.</text>
</comment>
<dbReference type="Gene3D" id="3.30.70.260">
    <property type="match status" value="1"/>
</dbReference>
<sequence>MDELHTYRQEIDAIDEQLSTLLNQRMAVSRAVANYKAAHDNHVLDNQREQEVIDKAKARSDREDLKDYHETFFRQLMALSRAYQHSLINVENPINSENKEYPSTAQGVAYLGEQGSFSDKAAENYFGDKINRIPASSFRSIVEGVIQGTWLYGILPVENSLNGSIAQALDLFRDHQIFIVGEVVLPIRHCLLGLPGTNVDGIKKVISHPQALEQCSLYIDQIGFRREPRTSTASAAAELAKTDDRSIAAIGSPQLADCYPLIILKEDIQNPGNNFTRFAVIRSQPIYQQDTDKMSLFCRVPHVSGSLYQLLHCFAQHNLNLLNLTARPMENNPWHYDFYIDLEGGLHQSSVQSALKDVGRICETYKILGSYRHDQLS</sequence>
<dbReference type="GO" id="GO:0004106">
    <property type="term" value="F:chorismate mutase activity"/>
    <property type="evidence" value="ECO:0007669"/>
    <property type="project" value="UniProtKB-EC"/>
</dbReference>
<accession>V6IWZ6</accession>
<comment type="catalytic activity">
    <reaction evidence="1">
        <text>chorismate = prephenate</text>
        <dbReference type="Rhea" id="RHEA:13897"/>
        <dbReference type="ChEBI" id="CHEBI:29748"/>
        <dbReference type="ChEBI" id="CHEBI:29934"/>
        <dbReference type="EC" id="5.4.99.5"/>
    </reaction>
</comment>
<dbReference type="STRING" id="1395513.P343_10275"/>
<evidence type="ECO:0000256" key="10">
    <source>
        <dbReference type="ARBA" id="ARBA00022605"/>
    </source>
</evidence>
<dbReference type="GO" id="GO:0046417">
    <property type="term" value="P:chorismate metabolic process"/>
    <property type="evidence" value="ECO:0007669"/>
    <property type="project" value="InterPro"/>
</dbReference>
<evidence type="ECO:0000259" key="22">
    <source>
        <dbReference type="PROSITE" id="PS51671"/>
    </source>
</evidence>
<evidence type="ECO:0000256" key="9">
    <source>
        <dbReference type="ARBA" id="ARBA00022490"/>
    </source>
</evidence>
<keyword evidence="9" id="KW-0963">Cytoplasm</keyword>
<dbReference type="EC" id="4.2.1.51" evidence="6"/>
<keyword evidence="12" id="KW-0584">Phenylalanine biosynthesis</keyword>
<comment type="subcellular location">
    <subcellularLocation>
        <location evidence="3">Cytoplasm</location>
    </subcellularLocation>
</comment>
<evidence type="ECO:0000256" key="18">
    <source>
        <dbReference type="ARBA" id="ARBA00047848"/>
    </source>
</evidence>
<dbReference type="SUPFAM" id="SSF48600">
    <property type="entry name" value="Chorismate mutase II"/>
    <property type="match status" value="1"/>
</dbReference>
<feature type="site" description="Essential for prephenate dehydratase activity" evidence="19">
    <location>
        <position position="276"/>
    </location>
</feature>
<dbReference type="UniPathway" id="UPA00120">
    <property type="reaction ID" value="UER00203"/>
</dbReference>
<proteinExistence type="predicted"/>
<evidence type="ECO:0000256" key="16">
    <source>
        <dbReference type="ARBA" id="ARBA00031175"/>
    </source>
</evidence>
<evidence type="ECO:0000256" key="13">
    <source>
        <dbReference type="ARBA" id="ARBA00023235"/>
    </source>
</evidence>
<evidence type="ECO:0000256" key="11">
    <source>
        <dbReference type="ARBA" id="ARBA00023141"/>
    </source>
</evidence>
<evidence type="ECO:0000256" key="5">
    <source>
        <dbReference type="ARBA" id="ARBA00004817"/>
    </source>
</evidence>
<keyword evidence="14" id="KW-0456">Lyase</keyword>
<dbReference type="GO" id="GO:0004664">
    <property type="term" value="F:prephenate dehydratase activity"/>
    <property type="evidence" value="ECO:0007669"/>
    <property type="project" value="UniProtKB-EC"/>
</dbReference>
<evidence type="ECO:0000256" key="19">
    <source>
        <dbReference type="PIRSR" id="PIRSR001500-2"/>
    </source>
</evidence>
<dbReference type="SMART" id="SM00830">
    <property type="entry name" value="CM_2"/>
    <property type="match status" value="1"/>
</dbReference>
<evidence type="ECO:0000313" key="23">
    <source>
        <dbReference type="EMBL" id="EST11780.1"/>
    </source>
</evidence>
<keyword evidence="13" id="KW-0413">Isomerase</keyword>
<dbReference type="InterPro" id="IPR036979">
    <property type="entry name" value="CM_dom_sf"/>
</dbReference>
<comment type="caution">
    <text evidence="23">The sequence shown here is derived from an EMBL/GenBank/DDBJ whole genome shotgun (WGS) entry which is preliminary data.</text>
</comment>
<dbReference type="GO" id="GO:0005737">
    <property type="term" value="C:cytoplasm"/>
    <property type="evidence" value="ECO:0007669"/>
    <property type="project" value="UniProtKB-SubCell"/>
</dbReference>
<dbReference type="SUPFAM" id="SSF55021">
    <property type="entry name" value="ACT-like"/>
    <property type="match status" value="1"/>
</dbReference>
<feature type="domain" description="Prephenate dehydratase" evidence="21">
    <location>
        <begin position="107"/>
        <end position="283"/>
    </location>
</feature>
<comment type="catalytic activity">
    <reaction evidence="18">
        <text>prephenate + H(+) = 3-phenylpyruvate + CO2 + H2O</text>
        <dbReference type="Rhea" id="RHEA:21648"/>
        <dbReference type="ChEBI" id="CHEBI:15377"/>
        <dbReference type="ChEBI" id="CHEBI:15378"/>
        <dbReference type="ChEBI" id="CHEBI:16526"/>
        <dbReference type="ChEBI" id="CHEBI:18005"/>
        <dbReference type="ChEBI" id="CHEBI:29934"/>
        <dbReference type="EC" id="4.2.1.51"/>
    </reaction>
</comment>
<evidence type="ECO:0000256" key="17">
    <source>
        <dbReference type="ARBA" id="ARBA00031520"/>
    </source>
</evidence>
<evidence type="ECO:0000256" key="3">
    <source>
        <dbReference type="ARBA" id="ARBA00004496"/>
    </source>
</evidence>
<evidence type="ECO:0000259" key="21">
    <source>
        <dbReference type="PROSITE" id="PS51171"/>
    </source>
</evidence>
<keyword evidence="11" id="KW-0057">Aromatic amino acid biosynthesis</keyword>
<gene>
    <name evidence="23" type="ORF">P343_10275</name>
</gene>
<dbReference type="InterPro" id="IPR001086">
    <property type="entry name" value="Preph_deHydtase"/>
</dbReference>
<evidence type="ECO:0000256" key="12">
    <source>
        <dbReference type="ARBA" id="ARBA00023222"/>
    </source>
</evidence>
<evidence type="ECO:0000259" key="20">
    <source>
        <dbReference type="PROSITE" id="PS51168"/>
    </source>
</evidence>
<protein>
    <recommendedName>
        <fullName evidence="7">Bifunctional chorismate mutase/prephenate dehydratase</fullName>
        <ecNumber evidence="6">4.2.1.51</ecNumber>
    </recommendedName>
    <alternativeName>
        <fullName evidence="17">Chorismate mutase-prephenate dehydratase</fullName>
    </alternativeName>
    <alternativeName>
        <fullName evidence="8">Prephenate dehydratase</fullName>
    </alternativeName>
    <alternativeName>
        <fullName evidence="16">p-protein</fullName>
    </alternativeName>
</protein>
<dbReference type="PANTHER" id="PTHR21022:SF19">
    <property type="entry name" value="PREPHENATE DEHYDRATASE-RELATED"/>
    <property type="match status" value="1"/>
</dbReference>
<evidence type="ECO:0000256" key="8">
    <source>
        <dbReference type="ARBA" id="ARBA00021872"/>
    </source>
</evidence>
<dbReference type="Pfam" id="PF00800">
    <property type="entry name" value="PDT"/>
    <property type="match status" value="1"/>
</dbReference>
<dbReference type="InterPro" id="IPR002912">
    <property type="entry name" value="ACT_dom"/>
</dbReference>
<evidence type="ECO:0000256" key="7">
    <source>
        <dbReference type="ARBA" id="ARBA00014401"/>
    </source>
</evidence>
<organism evidence="23 24">
    <name type="scientific">Sporolactobacillus laevolacticus DSM 442</name>
    <dbReference type="NCBI Taxonomy" id="1395513"/>
    <lineage>
        <taxon>Bacteria</taxon>
        <taxon>Bacillati</taxon>
        <taxon>Bacillota</taxon>
        <taxon>Bacilli</taxon>
        <taxon>Bacillales</taxon>
        <taxon>Sporolactobacillaceae</taxon>
        <taxon>Sporolactobacillus</taxon>
    </lineage>
</organism>
<dbReference type="Gene3D" id="3.40.190.10">
    <property type="entry name" value="Periplasmic binding protein-like II"/>
    <property type="match status" value="2"/>
</dbReference>
<dbReference type="GO" id="GO:0009094">
    <property type="term" value="P:L-phenylalanine biosynthetic process"/>
    <property type="evidence" value="ECO:0007669"/>
    <property type="project" value="UniProtKB-UniPathway"/>
</dbReference>
<reference evidence="23 24" key="1">
    <citation type="journal article" date="2013" name="Genome Announc.">
        <title>Genome Sequence of Sporolactobacillus laevolacticus DSM442, an Efficient Polymer-Grade D-Lactate Producer from Agricultural Waste Cottonseed as a Nitrogen Source.</title>
        <authorList>
            <person name="Wang H."/>
            <person name="Wang L."/>
            <person name="Ju J."/>
            <person name="Yu B."/>
            <person name="Ma Y."/>
        </authorList>
    </citation>
    <scope>NUCLEOTIDE SEQUENCE [LARGE SCALE GENOMIC DNA]</scope>
    <source>
        <strain evidence="23 24">DSM 442</strain>
    </source>
</reference>
<dbReference type="PROSITE" id="PS51171">
    <property type="entry name" value="PREPHENATE_DEHYDR_3"/>
    <property type="match status" value="1"/>
</dbReference>
<dbReference type="EMBL" id="AWTC01000009">
    <property type="protein sequence ID" value="EST11780.1"/>
    <property type="molecule type" value="Genomic_DNA"/>
</dbReference>
<feature type="domain" description="Chorismate mutase" evidence="20">
    <location>
        <begin position="1"/>
        <end position="88"/>
    </location>
</feature>
<dbReference type="PATRIC" id="fig|1395513.3.peg.2072"/>
<evidence type="ECO:0000256" key="2">
    <source>
        <dbReference type="ARBA" id="ARBA00002364"/>
    </source>
</evidence>
<dbReference type="InterPro" id="IPR008242">
    <property type="entry name" value="Chor_mutase/pphenate_deHydtase"/>
</dbReference>
<dbReference type="Gene3D" id="1.20.59.10">
    <property type="entry name" value="Chorismate mutase"/>
    <property type="match status" value="1"/>
</dbReference>
<dbReference type="SUPFAM" id="SSF53850">
    <property type="entry name" value="Periplasmic binding protein-like II"/>
    <property type="match status" value="1"/>
</dbReference>
<name>V6IWZ6_9BACL</name>
<evidence type="ECO:0000256" key="6">
    <source>
        <dbReference type="ARBA" id="ARBA00013147"/>
    </source>
</evidence>
<evidence type="ECO:0000256" key="14">
    <source>
        <dbReference type="ARBA" id="ARBA00023239"/>
    </source>
</evidence>
<keyword evidence="24" id="KW-1185">Reference proteome</keyword>